<name>C7M122_ACIFD</name>
<gene>
    <name evidence="2" type="ordered locus">Afer_0009</name>
</gene>
<dbReference type="STRING" id="525909.Afer_0009"/>
<sequence length="89" mass="9127">MGRRMVRGAAWWLASVVRSVMAVVTGGPAALVSLASDESGAETSVATIAWVVLGLIVVAFVVFLVFQFTGSATSAASNTNNQLSTLPQG</sequence>
<dbReference type="KEGG" id="afo:Afer_0009"/>
<keyword evidence="1" id="KW-1133">Transmembrane helix</keyword>
<dbReference type="RefSeq" id="WP_012784103.1">
    <property type="nucleotide sequence ID" value="NC_013124.1"/>
</dbReference>
<keyword evidence="3" id="KW-1185">Reference proteome</keyword>
<organism evidence="2 3">
    <name type="scientific">Acidimicrobium ferrooxidans (strain DSM 10331 / JCM 15462 / NBRC 103882 / ICP)</name>
    <dbReference type="NCBI Taxonomy" id="525909"/>
    <lineage>
        <taxon>Bacteria</taxon>
        <taxon>Bacillati</taxon>
        <taxon>Actinomycetota</taxon>
        <taxon>Acidimicrobiia</taxon>
        <taxon>Acidimicrobiales</taxon>
        <taxon>Acidimicrobiaceae</taxon>
        <taxon>Acidimicrobium</taxon>
    </lineage>
</organism>
<evidence type="ECO:0000313" key="2">
    <source>
        <dbReference type="EMBL" id="ACU52984.1"/>
    </source>
</evidence>
<keyword evidence="1" id="KW-0472">Membrane</keyword>
<dbReference type="Proteomes" id="UP000000771">
    <property type="component" value="Chromosome"/>
</dbReference>
<evidence type="ECO:0000256" key="1">
    <source>
        <dbReference type="SAM" id="Phobius"/>
    </source>
</evidence>
<accession>C7M122</accession>
<reference evidence="2 3" key="1">
    <citation type="journal article" date="2009" name="Stand. Genomic Sci.">
        <title>Complete genome sequence of Acidimicrobium ferrooxidans type strain (ICP).</title>
        <authorList>
            <person name="Clum A."/>
            <person name="Nolan M."/>
            <person name="Lang E."/>
            <person name="Glavina Del Rio T."/>
            <person name="Tice H."/>
            <person name="Copeland A."/>
            <person name="Cheng J.F."/>
            <person name="Lucas S."/>
            <person name="Chen F."/>
            <person name="Bruce D."/>
            <person name="Goodwin L."/>
            <person name="Pitluck S."/>
            <person name="Ivanova N."/>
            <person name="Mavrommatis K."/>
            <person name="Mikhailova N."/>
            <person name="Pati A."/>
            <person name="Chen A."/>
            <person name="Palaniappan K."/>
            <person name="Goker M."/>
            <person name="Spring S."/>
            <person name="Land M."/>
            <person name="Hauser L."/>
            <person name="Chang Y.J."/>
            <person name="Jeffries C.C."/>
            <person name="Chain P."/>
            <person name="Bristow J."/>
            <person name="Eisen J.A."/>
            <person name="Markowitz V."/>
            <person name="Hugenholtz P."/>
            <person name="Kyrpides N.C."/>
            <person name="Klenk H.P."/>
            <person name="Lapidus A."/>
        </authorList>
    </citation>
    <scope>NUCLEOTIDE SEQUENCE [LARGE SCALE GENOMIC DNA]</scope>
    <source>
        <strain evidence="3">DSM 10331 / JCM 15462 / NBRC 103882 / ICP</strain>
    </source>
</reference>
<evidence type="ECO:0000313" key="3">
    <source>
        <dbReference type="Proteomes" id="UP000000771"/>
    </source>
</evidence>
<feature type="transmembrane region" description="Helical" evidence="1">
    <location>
        <begin position="46"/>
        <end position="66"/>
    </location>
</feature>
<keyword evidence="1" id="KW-0812">Transmembrane</keyword>
<dbReference type="HOGENOM" id="CLU_2447936_0_0_11"/>
<protein>
    <submittedName>
        <fullName evidence="2">Uncharacterized protein</fullName>
    </submittedName>
</protein>
<dbReference type="EMBL" id="CP001631">
    <property type="protein sequence ID" value="ACU52984.1"/>
    <property type="molecule type" value="Genomic_DNA"/>
</dbReference>
<dbReference type="AlphaFoldDB" id="C7M122"/>
<proteinExistence type="predicted"/>